<evidence type="ECO:0000313" key="2">
    <source>
        <dbReference type="Proteomes" id="UP001056778"/>
    </source>
</evidence>
<dbReference type="EMBL" id="CM043016">
    <property type="protein sequence ID" value="KAI4467336.1"/>
    <property type="molecule type" value="Genomic_DNA"/>
</dbReference>
<protein>
    <submittedName>
        <fullName evidence="1">Uncharacterized protein</fullName>
    </submittedName>
</protein>
<accession>A0ACB9TKK6</accession>
<name>A0ACB9TKK6_HOLOL</name>
<dbReference type="Proteomes" id="UP001056778">
    <property type="component" value="Chromosome 2"/>
</dbReference>
<comment type="caution">
    <text evidence="1">The sequence shown here is derived from an EMBL/GenBank/DDBJ whole genome shotgun (WGS) entry which is preliminary data.</text>
</comment>
<sequence>MADKKSKHVTATPKQRLIEYITKHPEMNSSKLSPSFTRNNCRKMWLELTDILNSIPTGPAKSAEEWRKTWNDLKKNTKKKVSAMNAYRVITGGGPPLEGHLNDEEEQILTIVKPTQILGDPEVVESQVIFEWNVKNVENTTDETVINRDTALTENNIVEDKGNILEAISPQINYDEHDYCPLQNNIDENIAEKCQKKKIQGRLDESISNSSKLLN</sequence>
<organism evidence="1 2">
    <name type="scientific">Holotrichia oblita</name>
    <name type="common">Chafer beetle</name>
    <dbReference type="NCBI Taxonomy" id="644536"/>
    <lineage>
        <taxon>Eukaryota</taxon>
        <taxon>Metazoa</taxon>
        <taxon>Ecdysozoa</taxon>
        <taxon>Arthropoda</taxon>
        <taxon>Hexapoda</taxon>
        <taxon>Insecta</taxon>
        <taxon>Pterygota</taxon>
        <taxon>Neoptera</taxon>
        <taxon>Endopterygota</taxon>
        <taxon>Coleoptera</taxon>
        <taxon>Polyphaga</taxon>
        <taxon>Scarabaeiformia</taxon>
        <taxon>Scarabaeidae</taxon>
        <taxon>Melolonthinae</taxon>
        <taxon>Holotrichia</taxon>
    </lineage>
</organism>
<reference evidence="1" key="1">
    <citation type="submission" date="2022-04" db="EMBL/GenBank/DDBJ databases">
        <title>Chromosome-scale genome assembly of Holotrichia oblita Faldermann.</title>
        <authorList>
            <person name="Rongchong L."/>
        </authorList>
    </citation>
    <scope>NUCLEOTIDE SEQUENCE</scope>
    <source>
        <strain evidence="1">81SQS9</strain>
    </source>
</reference>
<evidence type="ECO:0000313" key="1">
    <source>
        <dbReference type="EMBL" id="KAI4467336.1"/>
    </source>
</evidence>
<proteinExistence type="predicted"/>
<gene>
    <name evidence="1" type="ORF">MML48_2g00015016</name>
</gene>
<keyword evidence="2" id="KW-1185">Reference proteome</keyword>